<gene>
    <name evidence="1" type="ORF">PSS4_v1_310003</name>
</gene>
<accession>A0A0S4U578</accession>
<dbReference type="AlphaFoldDB" id="A0A0S4U578"/>
<protein>
    <submittedName>
        <fullName evidence="1">Uncharacterized protein</fullName>
    </submittedName>
</protein>
<dbReference type="EMBL" id="LN899821">
    <property type="protein sequence ID" value="CUV17408.1"/>
    <property type="molecule type" value="Genomic_DNA"/>
</dbReference>
<organism evidence="1">
    <name type="scientific">Ralstonia solanacearum</name>
    <name type="common">Pseudomonas solanacearum</name>
    <dbReference type="NCBI Taxonomy" id="305"/>
    <lineage>
        <taxon>Bacteria</taxon>
        <taxon>Pseudomonadati</taxon>
        <taxon>Pseudomonadota</taxon>
        <taxon>Betaproteobacteria</taxon>
        <taxon>Burkholderiales</taxon>
        <taxon>Burkholderiaceae</taxon>
        <taxon>Ralstonia</taxon>
        <taxon>Ralstonia solanacearum species complex</taxon>
    </lineage>
</organism>
<evidence type="ECO:0000313" key="1">
    <source>
        <dbReference type="EMBL" id="CUV17408.1"/>
    </source>
</evidence>
<reference evidence="1" key="1">
    <citation type="submission" date="2015-10" db="EMBL/GenBank/DDBJ databases">
        <authorList>
            <person name="Gilbert D.G."/>
        </authorList>
    </citation>
    <scope>NUCLEOTIDE SEQUENCE</scope>
    <source>
        <strain evidence="1">Phyl III-seqv23</strain>
    </source>
</reference>
<sequence>MPGTARPHRLQENVGTAAAALTPADRSAIKATLAQIAVAGNRYPAHLQQRVGR</sequence>
<name>A0A0S4U578_RALSL</name>
<proteinExistence type="predicted"/>